<keyword evidence="3" id="KW-1185">Reference proteome</keyword>
<evidence type="ECO:0000313" key="2">
    <source>
        <dbReference type="EMBL" id="SJK99554.1"/>
    </source>
</evidence>
<dbReference type="AlphaFoldDB" id="A0A284QST8"/>
<organism evidence="2 3">
    <name type="scientific">Armillaria ostoyae</name>
    <name type="common">Armillaria root rot fungus</name>
    <dbReference type="NCBI Taxonomy" id="47428"/>
    <lineage>
        <taxon>Eukaryota</taxon>
        <taxon>Fungi</taxon>
        <taxon>Dikarya</taxon>
        <taxon>Basidiomycota</taxon>
        <taxon>Agaricomycotina</taxon>
        <taxon>Agaricomycetes</taxon>
        <taxon>Agaricomycetidae</taxon>
        <taxon>Agaricales</taxon>
        <taxon>Marasmiineae</taxon>
        <taxon>Physalacriaceae</taxon>
        <taxon>Armillaria</taxon>
    </lineage>
</organism>
<dbReference type="EMBL" id="FUEG01000002">
    <property type="protein sequence ID" value="SJK99554.1"/>
    <property type="molecule type" value="Genomic_DNA"/>
</dbReference>
<dbReference type="Proteomes" id="UP000219338">
    <property type="component" value="Unassembled WGS sequence"/>
</dbReference>
<evidence type="ECO:0000313" key="3">
    <source>
        <dbReference type="Proteomes" id="UP000219338"/>
    </source>
</evidence>
<reference evidence="3" key="1">
    <citation type="journal article" date="2017" name="Nat. Ecol. Evol.">
        <title>Genome expansion and lineage-specific genetic innovations in the forest pathogenic fungi Armillaria.</title>
        <authorList>
            <person name="Sipos G."/>
            <person name="Prasanna A.N."/>
            <person name="Walter M.C."/>
            <person name="O'Connor E."/>
            <person name="Balint B."/>
            <person name="Krizsan K."/>
            <person name="Kiss B."/>
            <person name="Hess J."/>
            <person name="Varga T."/>
            <person name="Slot J."/>
            <person name="Riley R."/>
            <person name="Boka B."/>
            <person name="Rigling D."/>
            <person name="Barry K."/>
            <person name="Lee J."/>
            <person name="Mihaltcheva S."/>
            <person name="LaButti K."/>
            <person name="Lipzen A."/>
            <person name="Waldron R."/>
            <person name="Moloney N.M."/>
            <person name="Sperisen C."/>
            <person name="Kredics L."/>
            <person name="Vagvoelgyi C."/>
            <person name="Patrignani A."/>
            <person name="Fitzpatrick D."/>
            <person name="Nagy I."/>
            <person name="Doyle S."/>
            <person name="Anderson J.B."/>
            <person name="Grigoriev I.V."/>
            <person name="Gueldener U."/>
            <person name="Muensterkoetter M."/>
            <person name="Nagy L.G."/>
        </authorList>
    </citation>
    <scope>NUCLEOTIDE SEQUENCE [LARGE SCALE GENOMIC DNA]</scope>
    <source>
        <strain evidence="3">C18/9</strain>
    </source>
</reference>
<name>A0A284QST8_ARMOS</name>
<feature type="compositionally biased region" description="Basic residues" evidence="1">
    <location>
        <begin position="28"/>
        <end position="37"/>
    </location>
</feature>
<proteinExistence type="predicted"/>
<feature type="region of interest" description="Disordered" evidence="1">
    <location>
        <begin position="1"/>
        <end position="37"/>
    </location>
</feature>
<protein>
    <submittedName>
        <fullName evidence="2">Uncharacterized protein</fullName>
    </submittedName>
</protein>
<evidence type="ECO:0000256" key="1">
    <source>
        <dbReference type="SAM" id="MobiDB-lite"/>
    </source>
</evidence>
<accession>A0A284QST8</accession>
<gene>
    <name evidence="2" type="ORF">ARMOST_02860</name>
</gene>
<sequence length="131" mass="14849">MGHLRQRQRPTAAKGNSHDACPADGSSGRRHLQFPRNQKRMYDHKVRRLHMLFGKEVWKVRESRSVKLTVPYQGDKIIMNTGLVNSAWQEGKTLDMLTTESLTFADFHTISQVLTPLCVHLNGEAGPTIVI</sequence>